<dbReference type="EMBL" id="CP120630">
    <property type="protein sequence ID" value="WEW61041.1"/>
    <property type="molecule type" value="Genomic_DNA"/>
</dbReference>
<feature type="compositionally biased region" description="Basic residues" evidence="1">
    <location>
        <begin position="898"/>
        <end position="908"/>
    </location>
</feature>
<dbReference type="GO" id="GO:0043565">
    <property type="term" value="F:sequence-specific DNA binding"/>
    <property type="evidence" value="ECO:0007669"/>
    <property type="project" value="InterPro"/>
</dbReference>
<dbReference type="Gene3D" id="3.30.50.10">
    <property type="entry name" value="Erythroid Transcription Factor GATA-1, subunit A"/>
    <property type="match status" value="1"/>
</dbReference>
<name>A0AAF0DPB1_9EURO</name>
<feature type="region of interest" description="Disordered" evidence="1">
    <location>
        <begin position="343"/>
        <end position="628"/>
    </location>
</feature>
<protein>
    <recommendedName>
        <fullName evidence="2">Ams2/SPT21 N-terminal domain-containing protein</fullName>
    </recommendedName>
</protein>
<dbReference type="GO" id="GO:0008270">
    <property type="term" value="F:zinc ion binding"/>
    <property type="evidence" value="ECO:0007669"/>
    <property type="project" value="InterPro"/>
</dbReference>
<gene>
    <name evidence="3" type="ORF">PRK78_006530</name>
</gene>
<dbReference type="InterPro" id="IPR057725">
    <property type="entry name" value="Ams2-SPT21_N"/>
</dbReference>
<evidence type="ECO:0000256" key="1">
    <source>
        <dbReference type="SAM" id="MobiDB-lite"/>
    </source>
</evidence>
<dbReference type="AlphaFoldDB" id="A0AAF0DPB1"/>
<evidence type="ECO:0000313" key="3">
    <source>
        <dbReference type="EMBL" id="WEW61041.1"/>
    </source>
</evidence>
<dbReference type="CDD" id="cd00202">
    <property type="entry name" value="ZnF_GATA"/>
    <property type="match status" value="1"/>
</dbReference>
<reference evidence="3" key="1">
    <citation type="submission" date="2023-03" db="EMBL/GenBank/DDBJ databases">
        <title>Emydomyces testavorans Genome Sequence.</title>
        <authorList>
            <person name="Hoyer L."/>
        </authorList>
    </citation>
    <scope>NUCLEOTIDE SEQUENCE</scope>
    <source>
        <strain evidence="3">16-2883</strain>
    </source>
</reference>
<dbReference type="GO" id="GO:0000183">
    <property type="term" value="P:rDNA heterochromatin formation"/>
    <property type="evidence" value="ECO:0007669"/>
    <property type="project" value="TreeGrafter"/>
</dbReference>
<feature type="domain" description="Ams2/SPT21 N-terminal" evidence="2">
    <location>
        <begin position="7"/>
        <end position="146"/>
    </location>
</feature>
<sequence>MEDQDGISVRPMRLKVLYTFDDESKTNCLARWPHLLDIQTAFLDEETQVGVIELKTCIQAIVSASPELVAKLGRDYTVYAYDYSEYETPLVGQGMLSWVLASASPTPNAPAHQSKTMVTGRVCKIPGLFARGAQETLEVKLKLVPVPTVLQSEYLNSMQKYRELSTVIPQDFDAQAWTNFIQSNPGLLAGNNTQPTSEHDTAGANRLGIENVHRILSEGSTPRDISNMNNFRAESPAQYTNAVPSRTSTPGIMRPVSQQQKRGAEETFRPASRASVQNVNLASRRRDSVMSGYGSSDEVADGPVQKRAKLMRADSDNTNMNIERQPGSLRVVASTAASVRIHRPTPMNPTVQAQASNDDPVRPPTPIPSVVTAPSRRVACSAQSGLRRQSSTLSQRSQTSLHVSDDRRPSDNIASFPPEDRYGVSSETPFNMPSSPPVMEMAYPQTSSPVLPPFPDQDSGFLSGSLDPLDDDNTNNECNNIPQQNSARDATSSQIFTRPGIPSASDAPNACHQHRQLLSDGVAPAGNSASVLPPQPRRVAGSRPSSRASVRKTSKPLAPAPAPAPASVPQADTTQAPLALPPVPASDPVQPGQYSQAPSYPMSDMPTASTPAPTGFSDGKIRSGAGARRVKQVQARLDQCIKQGTVPPYCENCGAIETTTWRRAWSKVIEGNADDANACINDPGMLFWETVDTESDGTVASYRQFKKCLANSDKDYTQLLLCNACGLWLHKFKNMRPENKWNKPPPKDKRKRKSNRRPLAVPAASTRSQVRLLAAKGSESSPPPTETSSPNDEQATPKNRKRSETSRVSRSRSSNRRANSAEPPKSADKNNRWQQEDAFEALRRAIQSSPARNLEVRSLSFKEPNLTPKPVRRTLFQSSKDENAMKTLSEALINSVRRSPRSSSKKTTLHPSQADNTQSPNDGLDHLFEGGDDALFDFEPPNSPTPRQKNRTSYAQNANKENITTPSQQPMEQNISETQQRSRQMSTPSKSQVNQSGISSFWNSPNSRSFKTIDDLILNIFDSDEKSLAQTDSFRPFAPPKAPASGDWADWDPSEYVSEETSQVAEGRANDQSRQNSTTSNDNDTPTASLKDSGNKGTSNDTPENHVGEEAEFRSLLLSSTNEFTTFNDPSAIPDPDIFDPALVDPQLLNSIWAKDGSITASPSGGKKNGMEQFDADVISAIIQEVTGESSTT</sequence>
<feature type="compositionally biased region" description="Low complexity" evidence="1">
    <location>
        <begin position="1076"/>
        <end position="1085"/>
    </location>
</feature>
<feature type="compositionally biased region" description="Polar residues" evidence="1">
    <location>
        <begin position="475"/>
        <end position="496"/>
    </location>
</feature>
<feature type="compositionally biased region" description="Polar residues" evidence="1">
    <location>
        <begin position="945"/>
        <end position="1006"/>
    </location>
</feature>
<dbReference type="PANTHER" id="PTHR39147:SF1">
    <property type="entry name" value="PROTEIN SPT21"/>
    <property type="match status" value="1"/>
</dbReference>
<dbReference type="InterPro" id="IPR000679">
    <property type="entry name" value="Znf_GATA"/>
</dbReference>
<feature type="compositionally biased region" description="Polar residues" evidence="1">
    <location>
        <begin position="1059"/>
        <end position="1075"/>
    </location>
</feature>
<feature type="region of interest" description="Disordered" evidence="1">
    <location>
        <begin position="1031"/>
        <end position="1107"/>
    </location>
</feature>
<dbReference type="InterPro" id="IPR042403">
    <property type="entry name" value="Spt21/Ams2"/>
</dbReference>
<dbReference type="FunFam" id="3.30.50.10:FF:000067">
    <property type="entry name" value="GATA transcription factor (Ams2), putative"/>
    <property type="match status" value="1"/>
</dbReference>
<feature type="compositionally biased region" description="Polar residues" evidence="1">
    <location>
        <begin position="236"/>
        <end position="261"/>
    </location>
</feature>
<feature type="region of interest" description="Disordered" evidence="1">
    <location>
        <begin position="236"/>
        <end position="300"/>
    </location>
</feature>
<keyword evidence="4" id="KW-1185">Reference proteome</keyword>
<feature type="region of interest" description="Disordered" evidence="1">
    <location>
        <begin position="736"/>
        <end position="832"/>
    </location>
</feature>
<organism evidence="3 4">
    <name type="scientific">Emydomyces testavorans</name>
    <dbReference type="NCBI Taxonomy" id="2070801"/>
    <lineage>
        <taxon>Eukaryota</taxon>
        <taxon>Fungi</taxon>
        <taxon>Dikarya</taxon>
        <taxon>Ascomycota</taxon>
        <taxon>Pezizomycotina</taxon>
        <taxon>Eurotiomycetes</taxon>
        <taxon>Eurotiomycetidae</taxon>
        <taxon>Onygenales</taxon>
        <taxon>Nannizziopsiaceae</taxon>
        <taxon>Emydomyces</taxon>
    </lineage>
</organism>
<accession>A0AAF0DPB1</accession>
<feature type="compositionally biased region" description="Basic and acidic residues" evidence="1">
    <location>
        <begin position="736"/>
        <end position="747"/>
    </location>
</feature>
<dbReference type="GO" id="GO:0030466">
    <property type="term" value="P:silent mating-type cassette heterochromatin formation"/>
    <property type="evidence" value="ECO:0007669"/>
    <property type="project" value="TreeGrafter"/>
</dbReference>
<dbReference type="Pfam" id="PF25823">
    <property type="entry name" value="Ams2-SPT21_N"/>
    <property type="match status" value="1"/>
</dbReference>
<proteinExistence type="predicted"/>
<dbReference type="SUPFAM" id="SSF57716">
    <property type="entry name" value="Glucocorticoid receptor-like (DNA-binding domain)"/>
    <property type="match status" value="1"/>
</dbReference>
<feature type="compositionally biased region" description="Low complexity" evidence="1">
    <location>
        <begin position="386"/>
        <end position="401"/>
    </location>
</feature>
<feature type="compositionally biased region" description="Polar residues" evidence="1">
    <location>
        <begin position="909"/>
        <end position="921"/>
    </location>
</feature>
<evidence type="ECO:0000259" key="2">
    <source>
        <dbReference type="Pfam" id="PF25823"/>
    </source>
</evidence>
<dbReference type="GO" id="GO:0006357">
    <property type="term" value="P:regulation of transcription by RNA polymerase II"/>
    <property type="evidence" value="ECO:0007669"/>
    <property type="project" value="TreeGrafter"/>
</dbReference>
<feature type="region of interest" description="Disordered" evidence="1">
    <location>
        <begin position="864"/>
        <end position="883"/>
    </location>
</feature>
<dbReference type="PANTHER" id="PTHR39147">
    <property type="entry name" value="PROTEIN SPT21"/>
    <property type="match status" value="1"/>
</dbReference>
<feature type="compositionally biased region" description="Polar residues" evidence="1">
    <location>
        <begin position="1086"/>
        <end position="1102"/>
    </location>
</feature>
<feature type="compositionally biased region" description="Polar residues" evidence="1">
    <location>
        <begin position="348"/>
        <end position="357"/>
    </location>
</feature>
<dbReference type="Proteomes" id="UP001219355">
    <property type="component" value="Chromosome 4"/>
</dbReference>
<dbReference type="InterPro" id="IPR013088">
    <property type="entry name" value="Znf_NHR/GATA"/>
</dbReference>
<evidence type="ECO:0000313" key="4">
    <source>
        <dbReference type="Proteomes" id="UP001219355"/>
    </source>
</evidence>
<feature type="region of interest" description="Disordered" evidence="1">
    <location>
        <begin position="893"/>
        <end position="1006"/>
    </location>
</feature>